<dbReference type="GO" id="GO:0005694">
    <property type="term" value="C:chromosome"/>
    <property type="evidence" value="ECO:0007669"/>
    <property type="project" value="TreeGrafter"/>
</dbReference>
<keyword evidence="5" id="KW-0067">ATP-binding</keyword>
<dbReference type="SMART" id="SM00490">
    <property type="entry name" value="HELICc"/>
    <property type="match status" value="1"/>
</dbReference>
<evidence type="ECO:0000256" key="7">
    <source>
        <dbReference type="ARBA" id="ARBA00034808"/>
    </source>
</evidence>
<dbReference type="GO" id="GO:0000724">
    <property type="term" value="P:double-strand break repair via homologous recombination"/>
    <property type="evidence" value="ECO:0007669"/>
    <property type="project" value="TreeGrafter"/>
</dbReference>
<comment type="similarity">
    <text evidence="1">Belongs to the helicase family. RecQ subfamily.</text>
</comment>
<feature type="domain" description="Helicase ATP-binding" evidence="9">
    <location>
        <begin position="73"/>
        <end position="253"/>
    </location>
</feature>
<comment type="catalytic activity">
    <reaction evidence="6">
        <text>Couples ATP hydrolysis with the unwinding of duplex DNA by translocating in the 3'-5' direction.</text>
        <dbReference type="EC" id="5.6.2.4"/>
    </reaction>
</comment>
<evidence type="ECO:0000256" key="5">
    <source>
        <dbReference type="ARBA" id="ARBA00022840"/>
    </source>
</evidence>
<dbReference type="GO" id="GO:0005737">
    <property type="term" value="C:cytoplasm"/>
    <property type="evidence" value="ECO:0007669"/>
    <property type="project" value="TreeGrafter"/>
</dbReference>
<evidence type="ECO:0000259" key="10">
    <source>
        <dbReference type="PROSITE" id="PS51194"/>
    </source>
</evidence>
<proteinExistence type="inferred from homology"/>
<dbReference type="InterPro" id="IPR027417">
    <property type="entry name" value="P-loop_NTPase"/>
</dbReference>
<organism evidence="11 12">
    <name type="scientific">Pyronema omphalodes (strain CBS 100304)</name>
    <name type="common">Pyronema confluens</name>
    <dbReference type="NCBI Taxonomy" id="1076935"/>
    <lineage>
        <taxon>Eukaryota</taxon>
        <taxon>Fungi</taxon>
        <taxon>Dikarya</taxon>
        <taxon>Ascomycota</taxon>
        <taxon>Pezizomycotina</taxon>
        <taxon>Pezizomycetes</taxon>
        <taxon>Pezizales</taxon>
        <taxon>Pyronemataceae</taxon>
        <taxon>Pyronema</taxon>
    </lineage>
</organism>
<evidence type="ECO:0000256" key="3">
    <source>
        <dbReference type="ARBA" id="ARBA00022801"/>
    </source>
</evidence>
<evidence type="ECO:0000256" key="8">
    <source>
        <dbReference type="SAM" id="MobiDB-lite"/>
    </source>
</evidence>
<dbReference type="EMBL" id="HF935279">
    <property type="protein sequence ID" value="CCX29522.1"/>
    <property type="molecule type" value="Genomic_DNA"/>
</dbReference>
<dbReference type="Pfam" id="PF00270">
    <property type="entry name" value="DEAD"/>
    <property type="match status" value="1"/>
</dbReference>
<dbReference type="PROSITE" id="PS51192">
    <property type="entry name" value="HELICASE_ATP_BIND_1"/>
    <property type="match status" value="1"/>
</dbReference>
<dbReference type="InterPro" id="IPR011545">
    <property type="entry name" value="DEAD/DEAH_box_helicase_dom"/>
</dbReference>
<evidence type="ECO:0000256" key="2">
    <source>
        <dbReference type="ARBA" id="ARBA00022741"/>
    </source>
</evidence>
<name>U4LDB4_PYROM</name>
<evidence type="ECO:0000256" key="4">
    <source>
        <dbReference type="ARBA" id="ARBA00022806"/>
    </source>
</evidence>
<reference evidence="11 12" key="1">
    <citation type="journal article" date="2013" name="PLoS Genet.">
        <title>The genome and development-dependent transcriptomes of Pyronema confluens: a window into fungal evolution.</title>
        <authorList>
            <person name="Traeger S."/>
            <person name="Altegoer F."/>
            <person name="Freitag M."/>
            <person name="Gabaldon T."/>
            <person name="Kempken F."/>
            <person name="Kumar A."/>
            <person name="Marcet-Houben M."/>
            <person name="Poggeler S."/>
            <person name="Stajich J.E."/>
            <person name="Nowrousian M."/>
        </authorList>
    </citation>
    <scope>NUCLEOTIDE SEQUENCE [LARGE SCALE GENOMIC DNA]</scope>
    <source>
        <strain evidence="12">CBS 100304</strain>
        <tissue evidence="11">Vegetative mycelium</tissue>
    </source>
</reference>
<keyword evidence="12" id="KW-1185">Reference proteome</keyword>
<dbReference type="SUPFAM" id="SSF52540">
    <property type="entry name" value="P-loop containing nucleoside triphosphate hydrolases"/>
    <property type="match status" value="1"/>
</dbReference>
<evidence type="ECO:0000256" key="6">
    <source>
        <dbReference type="ARBA" id="ARBA00034617"/>
    </source>
</evidence>
<keyword evidence="4 11" id="KW-0347">Helicase</keyword>
<keyword evidence="2" id="KW-0547">Nucleotide-binding</keyword>
<dbReference type="AlphaFoldDB" id="U4LDB4"/>
<dbReference type="PROSITE" id="PS51194">
    <property type="entry name" value="HELICASE_CTER"/>
    <property type="match status" value="1"/>
</dbReference>
<evidence type="ECO:0000259" key="9">
    <source>
        <dbReference type="PROSITE" id="PS51192"/>
    </source>
</evidence>
<evidence type="ECO:0000256" key="1">
    <source>
        <dbReference type="ARBA" id="ARBA00005446"/>
    </source>
</evidence>
<dbReference type="Proteomes" id="UP000018144">
    <property type="component" value="Unassembled WGS sequence"/>
</dbReference>
<accession>U4LDB4</accession>
<dbReference type="GO" id="GO:0005634">
    <property type="term" value="C:nucleus"/>
    <property type="evidence" value="ECO:0007669"/>
    <property type="project" value="TreeGrafter"/>
</dbReference>
<dbReference type="SMART" id="SM00487">
    <property type="entry name" value="DEXDc"/>
    <property type="match status" value="1"/>
</dbReference>
<dbReference type="GO" id="GO:0009378">
    <property type="term" value="F:four-way junction helicase activity"/>
    <property type="evidence" value="ECO:0007669"/>
    <property type="project" value="TreeGrafter"/>
</dbReference>
<feature type="compositionally biased region" description="Pro residues" evidence="8">
    <location>
        <begin position="14"/>
        <end position="26"/>
    </location>
</feature>
<dbReference type="GO" id="GO:0005524">
    <property type="term" value="F:ATP binding"/>
    <property type="evidence" value="ECO:0007669"/>
    <property type="project" value="UniProtKB-KW"/>
</dbReference>
<dbReference type="PANTHER" id="PTHR13710">
    <property type="entry name" value="DNA HELICASE RECQ FAMILY MEMBER"/>
    <property type="match status" value="1"/>
</dbReference>
<evidence type="ECO:0000313" key="12">
    <source>
        <dbReference type="Proteomes" id="UP000018144"/>
    </source>
</evidence>
<feature type="domain" description="Helicase C-terminal" evidence="10">
    <location>
        <begin position="280"/>
        <end position="443"/>
    </location>
</feature>
<dbReference type="PANTHER" id="PTHR13710:SF120">
    <property type="entry name" value="BIFUNCTIONAL 3'-5' EXONUCLEASE_ATP-DEPENDENT HELICASE WRN"/>
    <property type="match status" value="1"/>
</dbReference>
<gene>
    <name evidence="11" type="ORF">PCON_05593</name>
</gene>
<dbReference type="InterPro" id="IPR004589">
    <property type="entry name" value="DNA_helicase_ATP-dep_RecQ"/>
</dbReference>
<dbReference type="OMA" id="TVENFVY"/>
<dbReference type="InterPro" id="IPR014001">
    <property type="entry name" value="Helicase_ATP-bd"/>
</dbReference>
<dbReference type="EC" id="5.6.2.4" evidence="7"/>
<sequence length="727" mass="81340">MPANTLKAQTKPPAARPPPPTRPESLPPLLALTKTGRTSAPLVIEDKVRVLARQVLNDHWLGYEFQGLQEDAISWLISGGSGLVVFATGAGKSLVYQVAALTFDLYDAACGKEPVNSLTLVISPLLALMKEQVTELQKRNLPVGRLSSDLENIELQKTFEDLEGGKLRILYCSPERFNNFRFMTVIKKLKIRMIAVDEAHCISEWGNTFRPDYLKIAQWASELHAERVLCLTATAPRDIRSSLLNTFNIPMAGLFQSPSTRTNFTLRAVVVQDKVMKDQMVMQFLQSNKGPAIVYVSWRKTAEQLASTLLQAGYNAKPYHAGLDDKHRQTTQQEFQDSTNMVIVATIAFGMGINKANIRSVIHYNMPTSKEAYAQEIGRAGRDNNPVVCQVFLTNMDSIALENVFRARTPSSACIAGFLQHIFEGYESANTNEVLEVSMYILKEYCDIDDNTAAILFSLLELKLRLLSPMSPRHNNYAYRTCSPQLAELHQSGNHEADAIFRTQNVQKIWTHVDVNIASSLGTAVRGNISSLMEQWAYDKKVEINTRKNVIDRFRLLRSAPNSEEMKKIGQQLFIWMQEKETIAIHRMHELHSMLTGKVCFRQSLAEYFDGEDSIHRFPGACCDACTPCTEKASVQCQITNDGTVAIDHKKINAVLSEIPESDAVILARVALGADVGKARKYDKTDCWGSFTGADFHELVKMFSARQVQDAGRLGSHTSRLAKRQRS</sequence>
<dbReference type="STRING" id="1076935.U4LDB4"/>
<dbReference type="InterPro" id="IPR001650">
    <property type="entry name" value="Helicase_C-like"/>
</dbReference>
<dbReference type="Pfam" id="PF00271">
    <property type="entry name" value="Helicase_C"/>
    <property type="match status" value="1"/>
</dbReference>
<dbReference type="GO" id="GO:0003676">
    <property type="term" value="F:nucleic acid binding"/>
    <property type="evidence" value="ECO:0007669"/>
    <property type="project" value="InterPro"/>
</dbReference>
<dbReference type="OrthoDB" id="10261556at2759"/>
<dbReference type="eggNOG" id="KOG0351">
    <property type="taxonomic scope" value="Eukaryota"/>
</dbReference>
<protein>
    <recommendedName>
        <fullName evidence="7">DNA 3'-5' helicase</fullName>
        <ecNumber evidence="7">5.6.2.4</ecNumber>
    </recommendedName>
</protein>
<feature type="region of interest" description="Disordered" evidence="8">
    <location>
        <begin position="1"/>
        <end position="27"/>
    </location>
</feature>
<dbReference type="GO" id="GO:0043138">
    <property type="term" value="F:3'-5' DNA helicase activity"/>
    <property type="evidence" value="ECO:0007669"/>
    <property type="project" value="UniProtKB-EC"/>
</dbReference>
<dbReference type="GO" id="GO:0016787">
    <property type="term" value="F:hydrolase activity"/>
    <property type="evidence" value="ECO:0007669"/>
    <property type="project" value="UniProtKB-KW"/>
</dbReference>
<dbReference type="Gene3D" id="3.40.50.300">
    <property type="entry name" value="P-loop containing nucleotide triphosphate hydrolases"/>
    <property type="match status" value="2"/>
</dbReference>
<dbReference type="NCBIfam" id="TIGR00614">
    <property type="entry name" value="recQ_fam"/>
    <property type="match status" value="1"/>
</dbReference>
<evidence type="ECO:0000313" key="11">
    <source>
        <dbReference type="EMBL" id="CCX29522.1"/>
    </source>
</evidence>
<keyword evidence="3" id="KW-0378">Hydrolase</keyword>